<keyword evidence="1" id="KW-0812">Transmembrane</keyword>
<comment type="caution">
    <text evidence="2">The sequence shown here is derived from an EMBL/GenBank/DDBJ whole genome shotgun (WGS) entry which is preliminary data.</text>
</comment>
<feature type="transmembrane region" description="Helical" evidence="1">
    <location>
        <begin position="77"/>
        <end position="98"/>
    </location>
</feature>
<keyword evidence="1" id="KW-1133">Transmembrane helix</keyword>
<keyword evidence="3" id="KW-1185">Reference proteome</keyword>
<feature type="transmembrane region" description="Helical" evidence="1">
    <location>
        <begin position="148"/>
        <end position="166"/>
    </location>
</feature>
<evidence type="ECO:0000313" key="3">
    <source>
        <dbReference type="Proteomes" id="UP000597762"/>
    </source>
</evidence>
<organism evidence="2 3">
    <name type="scientific">Acanthosepion pharaonis</name>
    <name type="common">Pharaoh cuttlefish</name>
    <name type="synonym">Sepia pharaonis</name>
    <dbReference type="NCBI Taxonomy" id="158019"/>
    <lineage>
        <taxon>Eukaryota</taxon>
        <taxon>Metazoa</taxon>
        <taxon>Spiralia</taxon>
        <taxon>Lophotrochozoa</taxon>
        <taxon>Mollusca</taxon>
        <taxon>Cephalopoda</taxon>
        <taxon>Coleoidea</taxon>
        <taxon>Decapodiformes</taxon>
        <taxon>Sepiida</taxon>
        <taxon>Sepiina</taxon>
        <taxon>Sepiidae</taxon>
        <taxon>Acanthosepion</taxon>
    </lineage>
</organism>
<protein>
    <submittedName>
        <fullName evidence="2">Uncharacterized protein</fullName>
    </submittedName>
</protein>
<dbReference type="EMBL" id="CAHIKZ030003358">
    <property type="protein sequence ID" value="CAE1299317.1"/>
    <property type="molecule type" value="Genomic_DNA"/>
</dbReference>
<feature type="transmembrane region" description="Helical" evidence="1">
    <location>
        <begin position="47"/>
        <end position="70"/>
    </location>
</feature>
<evidence type="ECO:0000256" key="1">
    <source>
        <dbReference type="SAM" id="Phobius"/>
    </source>
</evidence>
<sequence>MSIHYLSLYLNLFQIIYIYLRLFIIYLNILQPPYRSISSFSNLSDTFFSYLSLSSVHTGVSMCVSFVICVSLRPFPVFILFSPPPFFKTIPLVLVSLFSPSLSTSPFYLFLLLSSCLLLSLSLSKSLSILFLYPRLPLFSFSYHDSPFLFLFLSPLLPLLFLSLHLPLSLSLTTSPTFSFSIHVSAFLFLSPRLIFTEISVVFLSHFLLSSFIPH</sequence>
<keyword evidence="1" id="KW-0472">Membrane</keyword>
<feature type="transmembrane region" description="Helical" evidence="1">
    <location>
        <begin position="186"/>
        <end position="209"/>
    </location>
</feature>
<feature type="transmembrane region" description="Helical" evidence="1">
    <location>
        <begin position="110"/>
        <end position="136"/>
    </location>
</feature>
<feature type="transmembrane region" description="Helical" evidence="1">
    <location>
        <begin position="7"/>
        <end position="27"/>
    </location>
</feature>
<name>A0A812DJY4_ACAPH</name>
<dbReference type="AlphaFoldDB" id="A0A812DJY4"/>
<reference evidence="2" key="1">
    <citation type="submission" date="2021-01" db="EMBL/GenBank/DDBJ databases">
        <authorList>
            <person name="Li R."/>
            <person name="Bekaert M."/>
        </authorList>
    </citation>
    <scope>NUCLEOTIDE SEQUENCE</scope>
    <source>
        <strain evidence="2">Farmed</strain>
    </source>
</reference>
<evidence type="ECO:0000313" key="2">
    <source>
        <dbReference type="EMBL" id="CAE1299317.1"/>
    </source>
</evidence>
<accession>A0A812DJY4</accession>
<gene>
    <name evidence="2" type="ORF">SPHA_53123</name>
</gene>
<proteinExistence type="predicted"/>
<dbReference type="Proteomes" id="UP000597762">
    <property type="component" value="Unassembled WGS sequence"/>
</dbReference>